<dbReference type="InterPro" id="IPR032675">
    <property type="entry name" value="LRR_dom_sf"/>
</dbReference>
<dbReference type="EMBL" id="JACMRX010000002">
    <property type="protein sequence ID" value="KAF7994336.1"/>
    <property type="molecule type" value="Genomic_DNA"/>
</dbReference>
<feature type="domain" description="F-box" evidence="2">
    <location>
        <begin position="173"/>
        <end position="207"/>
    </location>
</feature>
<dbReference type="GO" id="GO:0031146">
    <property type="term" value="P:SCF-dependent proteasomal ubiquitin-dependent protein catabolic process"/>
    <property type="evidence" value="ECO:0007669"/>
    <property type="project" value="TreeGrafter"/>
</dbReference>
<sequence length="597" mass="68635">MSRICSICLSESSNRATPLYSKHGNIWTDTGLSEMVKSCNDIKIKKATDTCALHVICNTCIYKTCLSYFKNDDSKLSSSSSSLTTSKIEPLLNIIPSKINKRKEKEQDSWPSGSIDNSINKYNRHELSSAVSPDSTNQNNDFPNKRKYYRDQKYYVPPSSSLQFINKNNFIKINDDCLAKIFMNLSIEQRLDIERVCQKWKHVARSLAWSDIQAIDTNSQKFSHIFKHQNDVEKIILRCGSKLTFLNINKLCESSIIYVIKKYCINLKNLILHLDNYDEQDFVNAFKHMANLQSIEIKFKDLVPKTLPISSPRLLQSVNKDNIENIIVSSFWIDSSRTIYYPAPSFEKFGNLRFLKITACYLDKDSLEDISKCKKLINLELIRCKISENNLFISQLPNLKSLQLIQSGCNIDDFLIDLRYESRYLEHLDIGGTTSVSSKALSVLSKFRRLKYLDIGLVKNVDDNLIIKISNECKNLKYLNIRECCGVSETAIKYLIKKCDYLGKIDASMTGHSLALLVATAKIIKKRKTNNTLKFVSRSSLITRFYRLKNAASFLSPILEFSHHPDDEEWGYDYNYDYQDEYDSNDSDDSNGHSNDD</sequence>
<dbReference type="PANTHER" id="PTHR13318">
    <property type="entry name" value="PARTNER OF PAIRED, ISOFORM B-RELATED"/>
    <property type="match status" value="1"/>
</dbReference>
<gene>
    <name evidence="4" type="ORF">HCN44_003808</name>
</gene>
<evidence type="ECO:0000256" key="1">
    <source>
        <dbReference type="SAM" id="MobiDB-lite"/>
    </source>
</evidence>
<dbReference type="AlphaFoldDB" id="A0A834Y0L6"/>
<evidence type="ECO:0000259" key="3">
    <source>
        <dbReference type="Pfam" id="PF25372"/>
    </source>
</evidence>
<evidence type="ECO:0000313" key="4">
    <source>
        <dbReference type="EMBL" id="KAF7994336.1"/>
    </source>
</evidence>
<feature type="domain" description="F-box/LRR-repeat protein 15-like leucin rich repeat" evidence="3">
    <location>
        <begin position="358"/>
        <end position="498"/>
    </location>
</feature>
<evidence type="ECO:0008006" key="6">
    <source>
        <dbReference type="Google" id="ProtNLM"/>
    </source>
</evidence>
<dbReference type="OrthoDB" id="10257471at2759"/>
<dbReference type="Pfam" id="PF00646">
    <property type="entry name" value="F-box"/>
    <property type="match status" value="1"/>
</dbReference>
<dbReference type="InterPro" id="IPR006553">
    <property type="entry name" value="Leu-rich_rpt_Cys-con_subtyp"/>
</dbReference>
<name>A0A834Y0L6_APHGI</name>
<dbReference type="Proteomes" id="UP000639338">
    <property type="component" value="Unassembled WGS sequence"/>
</dbReference>
<dbReference type="GO" id="GO:0019005">
    <property type="term" value="C:SCF ubiquitin ligase complex"/>
    <property type="evidence" value="ECO:0007669"/>
    <property type="project" value="TreeGrafter"/>
</dbReference>
<comment type="caution">
    <text evidence="4">The sequence shown here is derived from an EMBL/GenBank/DDBJ whole genome shotgun (WGS) entry which is preliminary data.</text>
</comment>
<dbReference type="InterPro" id="IPR001810">
    <property type="entry name" value="F-box_dom"/>
</dbReference>
<dbReference type="SMART" id="SM00367">
    <property type="entry name" value="LRR_CC"/>
    <property type="match status" value="2"/>
</dbReference>
<feature type="compositionally biased region" description="Acidic residues" evidence="1">
    <location>
        <begin position="578"/>
        <end position="589"/>
    </location>
</feature>
<dbReference type="Gene3D" id="1.20.1280.50">
    <property type="match status" value="1"/>
</dbReference>
<dbReference type="PANTHER" id="PTHR13318:SF190">
    <property type="entry name" value="PARTNER OF PAIRED, ISOFORM B"/>
    <property type="match status" value="1"/>
</dbReference>
<proteinExistence type="predicted"/>
<dbReference type="Pfam" id="PF25372">
    <property type="entry name" value="DUF7885"/>
    <property type="match status" value="1"/>
</dbReference>
<accession>A0A834Y0L6</accession>
<keyword evidence="5" id="KW-1185">Reference proteome</keyword>
<feature type="region of interest" description="Disordered" evidence="1">
    <location>
        <begin position="577"/>
        <end position="597"/>
    </location>
</feature>
<reference evidence="4 5" key="1">
    <citation type="submission" date="2020-08" db="EMBL/GenBank/DDBJ databases">
        <title>Aphidius gifuensis genome sequencing and assembly.</title>
        <authorList>
            <person name="Du Z."/>
        </authorList>
    </citation>
    <scope>NUCLEOTIDE SEQUENCE [LARGE SCALE GENOMIC DNA]</scope>
    <source>
        <strain evidence="4">YNYX2018</strain>
        <tissue evidence="4">Adults</tissue>
    </source>
</reference>
<dbReference type="SUPFAM" id="SSF52047">
    <property type="entry name" value="RNI-like"/>
    <property type="match status" value="1"/>
</dbReference>
<evidence type="ECO:0000313" key="5">
    <source>
        <dbReference type="Proteomes" id="UP000639338"/>
    </source>
</evidence>
<dbReference type="Gene3D" id="3.80.10.10">
    <property type="entry name" value="Ribonuclease Inhibitor"/>
    <property type="match status" value="2"/>
</dbReference>
<evidence type="ECO:0000259" key="2">
    <source>
        <dbReference type="Pfam" id="PF00646"/>
    </source>
</evidence>
<protein>
    <recommendedName>
        <fullName evidence="6">F-box domain-containing protein</fullName>
    </recommendedName>
</protein>
<dbReference type="InterPro" id="IPR057207">
    <property type="entry name" value="FBXL15_LRR"/>
</dbReference>
<organism evidence="4 5">
    <name type="scientific">Aphidius gifuensis</name>
    <name type="common">Parasitoid wasp</name>
    <dbReference type="NCBI Taxonomy" id="684658"/>
    <lineage>
        <taxon>Eukaryota</taxon>
        <taxon>Metazoa</taxon>
        <taxon>Ecdysozoa</taxon>
        <taxon>Arthropoda</taxon>
        <taxon>Hexapoda</taxon>
        <taxon>Insecta</taxon>
        <taxon>Pterygota</taxon>
        <taxon>Neoptera</taxon>
        <taxon>Endopterygota</taxon>
        <taxon>Hymenoptera</taxon>
        <taxon>Apocrita</taxon>
        <taxon>Ichneumonoidea</taxon>
        <taxon>Braconidae</taxon>
        <taxon>Aphidiinae</taxon>
        <taxon>Aphidius</taxon>
    </lineage>
</organism>